<protein>
    <recommendedName>
        <fullName evidence="2">histidine kinase</fullName>
        <ecNumber evidence="2">2.7.13.3</ecNumber>
    </recommendedName>
</protein>
<dbReference type="SUPFAM" id="SSF47384">
    <property type="entry name" value="Homodimeric domain of signal transducing histidine kinase"/>
    <property type="match status" value="1"/>
</dbReference>
<keyword evidence="3 6" id="KW-0597">Phosphoprotein</keyword>
<dbReference type="InterPro" id="IPR036097">
    <property type="entry name" value="HisK_dim/P_sf"/>
</dbReference>
<evidence type="ECO:0000256" key="7">
    <source>
        <dbReference type="SAM" id="SignalP"/>
    </source>
</evidence>
<dbReference type="Gene3D" id="2.60.40.10">
    <property type="entry name" value="Immunoglobulins"/>
    <property type="match status" value="1"/>
</dbReference>
<dbReference type="InterPro" id="IPR036890">
    <property type="entry name" value="HATPase_C_sf"/>
</dbReference>
<feature type="domain" description="Response regulatory" evidence="10">
    <location>
        <begin position="1164"/>
        <end position="1279"/>
    </location>
</feature>
<dbReference type="PANTHER" id="PTHR43547">
    <property type="entry name" value="TWO-COMPONENT HISTIDINE KINASE"/>
    <property type="match status" value="1"/>
</dbReference>
<dbReference type="InterPro" id="IPR011006">
    <property type="entry name" value="CheY-like_superfamily"/>
</dbReference>
<accession>A0ABV9SWM1</accession>
<evidence type="ECO:0000256" key="5">
    <source>
        <dbReference type="ARBA" id="ARBA00023163"/>
    </source>
</evidence>
<dbReference type="SMART" id="SM00387">
    <property type="entry name" value="HATPase_c"/>
    <property type="match status" value="1"/>
</dbReference>
<dbReference type="PROSITE" id="PS50109">
    <property type="entry name" value="HIS_KIN"/>
    <property type="match status" value="1"/>
</dbReference>
<feature type="signal peptide" evidence="7">
    <location>
        <begin position="1"/>
        <end position="26"/>
    </location>
</feature>
<dbReference type="Gene3D" id="2.130.10.10">
    <property type="entry name" value="YVTN repeat-like/Quinoprotein amine dehydrogenase"/>
    <property type="match status" value="2"/>
</dbReference>
<dbReference type="InterPro" id="IPR011123">
    <property type="entry name" value="Y_Y_Y"/>
</dbReference>
<dbReference type="SUPFAM" id="SSF46689">
    <property type="entry name" value="Homeodomain-like"/>
    <property type="match status" value="1"/>
</dbReference>
<reference evidence="12" key="1">
    <citation type="journal article" date="2019" name="Int. J. Syst. Evol. Microbiol.">
        <title>The Global Catalogue of Microorganisms (GCM) 10K type strain sequencing project: providing services to taxonomists for standard genome sequencing and annotation.</title>
        <authorList>
            <consortium name="The Broad Institute Genomics Platform"/>
            <consortium name="The Broad Institute Genome Sequencing Center for Infectious Disease"/>
            <person name="Wu L."/>
            <person name="Ma J."/>
        </authorList>
    </citation>
    <scope>NUCLEOTIDE SEQUENCE [LARGE SCALE GENOMIC DNA]</scope>
    <source>
        <strain evidence="12">CGMCC 4.7466</strain>
    </source>
</reference>
<dbReference type="InterPro" id="IPR005467">
    <property type="entry name" value="His_kinase_dom"/>
</dbReference>
<dbReference type="InterPro" id="IPR009057">
    <property type="entry name" value="Homeodomain-like_sf"/>
</dbReference>
<dbReference type="SUPFAM" id="SSF63829">
    <property type="entry name" value="Calcium-dependent phosphotriesterase"/>
    <property type="match status" value="3"/>
</dbReference>
<evidence type="ECO:0000256" key="1">
    <source>
        <dbReference type="ARBA" id="ARBA00000085"/>
    </source>
</evidence>
<sequence length="1423" mass="161866">MRKPCAHLFSWSLFLFVVISAFPLSAQESNAFLKFTHYTTKEGLPQNSVLAVCQDQLGYLWFGTDDGLARFDGYQFRIFRHDPTLPHSINNNVIRGMVLDKFHRIWIGTEGGGINIFDPYTEAFTPFEQVHEDKAGIYSKKISSLCKDDQDNIWVGTNGAGIYRISGFESMTTPGTVDSYFERLHIQAFQRHNTILEDDKIWSVYKDKSSNIWIGTLEGGAYRILNGTGQLEHVGLEYEGRAVHSVKSFYEDTKGNFWIGTEKYGVLLKKKYGSGFSPFALPETKMSFQQPDFNITGFKEDQHGDLWIGTLGRGLFVYHTESGHITHYGDKASDPYSLNGNSVYTVFEDRSGNMWLGMYSGEGLNKTNPGYQHFEHYRYDPDFQKGLSGKMVKSIIKDQTGNLWVGLFNGGLNLQPAGKDHFNYYTAGDGELLSHNHVQVVFQASDQKIWIGTDGGGINVYDPLTGRYHYHRHNPSQPNTLSKDEVWAFAQDEEGYIWIGTANGGGLNRFDPATGDFTQFHHDPNDANSLSFNDVRALHIDSKNNLWIGTYGGGLSKLDLENGKFHHFKHDAHHPNSISHDIITSVIEDKSGYIWIGTFGGGLNRLNPLDGGIKVYREKDGLPSDVVKAILEDDSGQLWISTVNGLSSLEKNSHTFRNYSQENGLQSDEFNLGAAFKDKEGKLYFGGTNGFNAFFPEKIKPAAIPNTPVITRLRVLNQETVPGKPISNKQIISQNISFTDEIKLHPIHNSVELEFSALEYTGQSKLQYAYQLENYDKDWIVTDAKRRYAPYSNLRPGNYIFKLKSFYENTREESGIARLQLTVLPPWYQSTWAYMAYILLFGLASYGIKLLVSWRMKLRNDLKIERIEKQKQEEINQLKMRFFTNISHELRTPLMLIKAPLEQLSKRDDLPLDVPHQLKSIHVNTARLLRLINQLLDFRKQETGHLRLTVREVEIVPFLKNIYQAFEVVASQRNIDFRLEFEDDIYPIMWFDPEQMEKVFYNLIYNAFKFTPDGGRIRIKVCRGTLIENGEQLEGLAISIEDTGKGILPEHRDLIFDRFFQISQGSDYPHVGTGIGLALSKNLVDFHKGKIEVHSTPGVETVFTVTLRNGFEHYAKHELARPDQTVRHSAGNKAMGRSAAEETFPAKELAGYKTINRTPPANRRVLIVEDNPELLRLLEKVLSEQFQVITASDGKQGLELCENQQPDLIISDVMMPVMDGIELCGRIKQNIATSHIPVILLTAKSSHIHQLEGYESGADDYVTKPFSLDLLTLKIKNLLESREKLRQQFKKSPNLEPSAIRVAPADETWLQTAIGVVEKNMDNPQFNINHLVKELGLSRTLVFEKFKALIGSTPNEFIQMIRLKRAAQLLLESDYKISEIGYMTGFNNPKYFSKCFHKQFGSNPSRYRLSESQSGIQPNKFHR</sequence>
<dbReference type="SMART" id="SM00448">
    <property type="entry name" value="REC"/>
    <property type="match status" value="1"/>
</dbReference>
<dbReference type="InterPro" id="IPR003594">
    <property type="entry name" value="HATPase_dom"/>
</dbReference>
<dbReference type="RefSeq" id="WP_377061703.1">
    <property type="nucleotide sequence ID" value="NZ_JBHSJJ010000002.1"/>
</dbReference>
<gene>
    <name evidence="11" type="ORF">ACFPFU_03875</name>
</gene>
<proteinExistence type="predicted"/>
<keyword evidence="12" id="KW-1185">Reference proteome</keyword>
<dbReference type="InterPro" id="IPR011110">
    <property type="entry name" value="Reg_prop"/>
</dbReference>
<keyword evidence="4" id="KW-0805">Transcription regulation</keyword>
<keyword evidence="7" id="KW-0732">Signal</keyword>
<dbReference type="InterPro" id="IPR018060">
    <property type="entry name" value="HTH_AraC"/>
</dbReference>
<dbReference type="Pfam" id="PF02518">
    <property type="entry name" value="HATPase_c"/>
    <property type="match status" value="1"/>
</dbReference>
<evidence type="ECO:0000256" key="4">
    <source>
        <dbReference type="ARBA" id="ARBA00023015"/>
    </source>
</evidence>
<keyword evidence="5" id="KW-0804">Transcription</keyword>
<dbReference type="InterPro" id="IPR001789">
    <property type="entry name" value="Sig_transdc_resp-reg_receiver"/>
</dbReference>
<dbReference type="PANTHER" id="PTHR43547:SF2">
    <property type="entry name" value="HYBRID SIGNAL TRANSDUCTION HISTIDINE KINASE C"/>
    <property type="match status" value="1"/>
</dbReference>
<comment type="catalytic activity">
    <reaction evidence="1">
        <text>ATP + protein L-histidine = ADP + protein N-phospho-L-histidine.</text>
        <dbReference type="EC" id="2.7.13.3"/>
    </reaction>
</comment>
<name>A0ABV9SWM1_9BACT</name>
<feature type="domain" description="HTH araC/xylS-type" evidence="8">
    <location>
        <begin position="1311"/>
        <end position="1410"/>
    </location>
</feature>
<dbReference type="PRINTS" id="PR00344">
    <property type="entry name" value="BCTRLSENSOR"/>
</dbReference>
<feature type="domain" description="Histidine kinase" evidence="9">
    <location>
        <begin position="885"/>
        <end position="1111"/>
    </location>
</feature>
<dbReference type="Gene3D" id="1.10.10.60">
    <property type="entry name" value="Homeodomain-like"/>
    <property type="match status" value="1"/>
</dbReference>
<dbReference type="CDD" id="cd17574">
    <property type="entry name" value="REC_OmpR"/>
    <property type="match status" value="1"/>
</dbReference>
<evidence type="ECO:0000259" key="10">
    <source>
        <dbReference type="PROSITE" id="PS50110"/>
    </source>
</evidence>
<dbReference type="Pfam" id="PF00512">
    <property type="entry name" value="HisKA"/>
    <property type="match status" value="1"/>
</dbReference>
<dbReference type="SUPFAM" id="SSF55874">
    <property type="entry name" value="ATPase domain of HSP90 chaperone/DNA topoisomerase II/histidine kinase"/>
    <property type="match status" value="1"/>
</dbReference>
<dbReference type="PROSITE" id="PS01124">
    <property type="entry name" value="HTH_ARAC_FAMILY_2"/>
    <property type="match status" value="1"/>
</dbReference>
<evidence type="ECO:0000259" key="8">
    <source>
        <dbReference type="PROSITE" id="PS01124"/>
    </source>
</evidence>
<feature type="chain" id="PRO_5047107113" description="histidine kinase" evidence="7">
    <location>
        <begin position="27"/>
        <end position="1423"/>
    </location>
</feature>
<evidence type="ECO:0000256" key="2">
    <source>
        <dbReference type="ARBA" id="ARBA00012438"/>
    </source>
</evidence>
<dbReference type="Pfam" id="PF00072">
    <property type="entry name" value="Response_reg"/>
    <property type="match status" value="1"/>
</dbReference>
<dbReference type="Pfam" id="PF12833">
    <property type="entry name" value="HTH_18"/>
    <property type="match status" value="1"/>
</dbReference>
<dbReference type="Pfam" id="PF07494">
    <property type="entry name" value="Reg_prop"/>
    <property type="match status" value="8"/>
</dbReference>
<organism evidence="11 12">
    <name type="scientific">Negadavirga shengliensis</name>
    <dbReference type="NCBI Taxonomy" id="1389218"/>
    <lineage>
        <taxon>Bacteria</taxon>
        <taxon>Pseudomonadati</taxon>
        <taxon>Bacteroidota</taxon>
        <taxon>Cytophagia</taxon>
        <taxon>Cytophagales</taxon>
        <taxon>Cyclobacteriaceae</taxon>
        <taxon>Negadavirga</taxon>
    </lineage>
</organism>
<evidence type="ECO:0000256" key="6">
    <source>
        <dbReference type="PROSITE-ProRule" id="PRU00169"/>
    </source>
</evidence>
<dbReference type="Pfam" id="PF07495">
    <property type="entry name" value="Y_Y_Y"/>
    <property type="match status" value="1"/>
</dbReference>
<dbReference type="SUPFAM" id="SSF52172">
    <property type="entry name" value="CheY-like"/>
    <property type="match status" value="1"/>
</dbReference>
<evidence type="ECO:0000259" key="9">
    <source>
        <dbReference type="PROSITE" id="PS50109"/>
    </source>
</evidence>
<dbReference type="PROSITE" id="PS50110">
    <property type="entry name" value="RESPONSE_REGULATORY"/>
    <property type="match status" value="1"/>
</dbReference>
<feature type="modified residue" description="4-aspartylphosphate" evidence="6">
    <location>
        <position position="1212"/>
    </location>
</feature>
<dbReference type="CDD" id="cd00082">
    <property type="entry name" value="HisKA"/>
    <property type="match status" value="1"/>
</dbReference>
<dbReference type="EC" id="2.7.13.3" evidence="2"/>
<dbReference type="SMART" id="SM00388">
    <property type="entry name" value="HisKA"/>
    <property type="match status" value="1"/>
</dbReference>
<evidence type="ECO:0000313" key="12">
    <source>
        <dbReference type="Proteomes" id="UP001595818"/>
    </source>
</evidence>
<dbReference type="Gene3D" id="1.10.287.130">
    <property type="match status" value="1"/>
</dbReference>
<comment type="caution">
    <text evidence="11">The sequence shown here is derived from an EMBL/GenBank/DDBJ whole genome shotgun (WGS) entry which is preliminary data.</text>
</comment>
<dbReference type="InterPro" id="IPR004358">
    <property type="entry name" value="Sig_transdc_His_kin-like_C"/>
</dbReference>
<evidence type="ECO:0000313" key="11">
    <source>
        <dbReference type="EMBL" id="MFC4870811.1"/>
    </source>
</evidence>
<dbReference type="Gene3D" id="3.40.50.2300">
    <property type="match status" value="1"/>
</dbReference>
<dbReference type="SMART" id="SM00342">
    <property type="entry name" value="HTH_ARAC"/>
    <property type="match status" value="1"/>
</dbReference>
<dbReference type="InterPro" id="IPR003661">
    <property type="entry name" value="HisK_dim/P_dom"/>
</dbReference>
<dbReference type="EMBL" id="JBHSJJ010000002">
    <property type="protein sequence ID" value="MFC4870811.1"/>
    <property type="molecule type" value="Genomic_DNA"/>
</dbReference>
<dbReference type="InterPro" id="IPR013783">
    <property type="entry name" value="Ig-like_fold"/>
</dbReference>
<dbReference type="Proteomes" id="UP001595818">
    <property type="component" value="Unassembled WGS sequence"/>
</dbReference>
<dbReference type="InterPro" id="IPR015943">
    <property type="entry name" value="WD40/YVTN_repeat-like_dom_sf"/>
</dbReference>
<dbReference type="Gene3D" id="3.30.565.10">
    <property type="entry name" value="Histidine kinase-like ATPase, C-terminal domain"/>
    <property type="match status" value="1"/>
</dbReference>
<evidence type="ECO:0000256" key="3">
    <source>
        <dbReference type="ARBA" id="ARBA00022553"/>
    </source>
</evidence>